<feature type="binding site" evidence="6">
    <location>
        <begin position="54"/>
        <end position="55"/>
    </location>
    <ligand>
        <name>NAD(+)</name>
        <dbReference type="ChEBI" id="CHEBI:57540"/>
    </ligand>
</feature>
<protein>
    <recommendedName>
        <fullName evidence="6">NAD kinase</fullName>
        <ecNumber evidence="6">2.7.1.23</ecNumber>
    </recommendedName>
    <alternativeName>
        <fullName evidence="6">ATP-dependent NAD kinase</fullName>
    </alternativeName>
</protein>
<keyword evidence="6" id="KW-0547">Nucleotide-binding</keyword>
<dbReference type="PANTHER" id="PTHR20275:SF0">
    <property type="entry name" value="NAD KINASE"/>
    <property type="match status" value="1"/>
</dbReference>
<dbReference type="HAMAP" id="MF_00361">
    <property type="entry name" value="NAD_kinase"/>
    <property type="match status" value="1"/>
</dbReference>
<comment type="caution">
    <text evidence="6">Lacks conserved residue(s) required for the propagation of feature annotation.</text>
</comment>
<dbReference type="RefSeq" id="WP_012871435.1">
    <property type="nucleotide sequence ID" value="NC_013523.1"/>
</dbReference>
<comment type="catalytic activity">
    <reaction evidence="5 6">
        <text>NAD(+) + ATP = ADP + NADP(+) + H(+)</text>
        <dbReference type="Rhea" id="RHEA:18629"/>
        <dbReference type="ChEBI" id="CHEBI:15378"/>
        <dbReference type="ChEBI" id="CHEBI:30616"/>
        <dbReference type="ChEBI" id="CHEBI:57540"/>
        <dbReference type="ChEBI" id="CHEBI:58349"/>
        <dbReference type="ChEBI" id="CHEBI:456216"/>
        <dbReference type="EC" id="2.7.1.23"/>
    </reaction>
</comment>
<comment type="similarity">
    <text evidence="6">Belongs to the NAD kinase family.</text>
</comment>
<keyword evidence="3 6" id="KW-0521">NADP</keyword>
<dbReference type="AlphaFoldDB" id="D1C2C1"/>
<feature type="active site" description="Proton acceptor" evidence="6">
    <location>
        <position position="54"/>
    </location>
</feature>
<keyword evidence="2 6" id="KW-0418">Kinase</keyword>
<feature type="binding site" evidence="6">
    <location>
        <position position="59"/>
    </location>
    <ligand>
        <name>NAD(+)</name>
        <dbReference type="ChEBI" id="CHEBI:57540"/>
    </ligand>
</feature>
<dbReference type="GO" id="GO:0005737">
    <property type="term" value="C:cytoplasm"/>
    <property type="evidence" value="ECO:0007669"/>
    <property type="project" value="UniProtKB-SubCell"/>
</dbReference>
<dbReference type="GO" id="GO:0046872">
    <property type="term" value="F:metal ion binding"/>
    <property type="evidence" value="ECO:0007669"/>
    <property type="project" value="UniProtKB-UniRule"/>
</dbReference>
<evidence type="ECO:0000256" key="5">
    <source>
        <dbReference type="ARBA" id="ARBA00047925"/>
    </source>
</evidence>
<evidence type="ECO:0000313" key="7">
    <source>
        <dbReference type="EMBL" id="ACZ38388.1"/>
    </source>
</evidence>
<dbReference type="SUPFAM" id="SSF111331">
    <property type="entry name" value="NAD kinase/diacylglycerol kinase-like"/>
    <property type="match status" value="1"/>
</dbReference>
<dbReference type="EC" id="2.7.1.23" evidence="6"/>
<gene>
    <name evidence="6" type="primary">nadK</name>
    <name evidence="7" type="ordered locus">Sthe_0951</name>
</gene>
<sequence>MARIGLIAAHGKTEAESLAAEVIPWLEQRGCEVLNEDELRGGARPDVIVALGGDGLIMRVAHDLPDIPILGINVGRVGFLAMTERQHWQDALQEIIDGRYEVQEGPTLEATVFRNGQAIVDAWAINDVVIRSGMQLIDVEVYIDERYVNTYPGDGMIVATPQGSTAYCMAAGGPVLAAGVGGFAVTPICAHSPIRTTLVVPKSALIELVLASEREAHLILDGVPELELQEGDVVTVRDGAHRFRLAVLEGMNFYDAFRSKFNFMIRPDAVPTLGRRGRERP</sequence>
<dbReference type="GO" id="GO:0003951">
    <property type="term" value="F:NAD+ kinase activity"/>
    <property type="evidence" value="ECO:0007669"/>
    <property type="project" value="UniProtKB-UniRule"/>
</dbReference>
<feature type="binding site" evidence="6">
    <location>
        <position position="154"/>
    </location>
    <ligand>
        <name>NAD(+)</name>
        <dbReference type="ChEBI" id="CHEBI:57540"/>
    </ligand>
</feature>
<dbReference type="InterPro" id="IPR016064">
    <property type="entry name" value="NAD/diacylglycerol_kinase_sf"/>
</dbReference>
<dbReference type="HOGENOM" id="CLU_008831_0_0_0"/>
<dbReference type="OrthoDB" id="9774737at2"/>
<evidence type="ECO:0000256" key="2">
    <source>
        <dbReference type="ARBA" id="ARBA00022777"/>
    </source>
</evidence>
<keyword evidence="6" id="KW-0963">Cytoplasm</keyword>
<dbReference type="FunCoup" id="D1C2C1">
    <property type="interactions" value="468"/>
</dbReference>
<proteinExistence type="inferred from homology"/>
<evidence type="ECO:0000313" key="8">
    <source>
        <dbReference type="Proteomes" id="UP000002027"/>
    </source>
</evidence>
<dbReference type="Gene3D" id="3.40.50.10330">
    <property type="entry name" value="Probable inorganic polyphosphate/atp-NAD kinase, domain 1"/>
    <property type="match status" value="1"/>
</dbReference>
<evidence type="ECO:0000256" key="6">
    <source>
        <dbReference type="HAMAP-Rule" id="MF_00361"/>
    </source>
</evidence>
<comment type="function">
    <text evidence="6">Involved in the regulation of the intracellular balance of NAD and NADP, and is a key enzyme in the biosynthesis of NADP. Catalyzes specifically the phosphorylation on 2'-hydroxyl of the adenosine moiety of NAD to yield NADP.</text>
</comment>
<dbReference type="KEGG" id="sti:Sthe_0951"/>
<evidence type="ECO:0000256" key="4">
    <source>
        <dbReference type="ARBA" id="ARBA00023027"/>
    </source>
</evidence>
<reference evidence="7 8" key="2">
    <citation type="journal article" date="2010" name="Stand. Genomic Sci.">
        <title>Complete genome sequence of Desulfohalobium retbaense type strain (HR(100)).</title>
        <authorList>
            <person name="Spring S."/>
            <person name="Nolan M."/>
            <person name="Lapidus A."/>
            <person name="Glavina Del Rio T."/>
            <person name="Copeland A."/>
            <person name="Tice H."/>
            <person name="Cheng J.F."/>
            <person name="Lucas S."/>
            <person name="Land M."/>
            <person name="Chen F."/>
            <person name="Bruce D."/>
            <person name="Goodwin L."/>
            <person name="Pitluck S."/>
            <person name="Ivanova N."/>
            <person name="Mavromatis K."/>
            <person name="Mikhailova N."/>
            <person name="Pati A."/>
            <person name="Chen A."/>
            <person name="Palaniappan K."/>
            <person name="Hauser L."/>
            <person name="Chang Y.J."/>
            <person name="Jeffries C.D."/>
            <person name="Munk C."/>
            <person name="Kiss H."/>
            <person name="Chain P."/>
            <person name="Han C."/>
            <person name="Brettin T."/>
            <person name="Detter J.C."/>
            <person name="Schuler E."/>
            <person name="Goker M."/>
            <person name="Rohde M."/>
            <person name="Bristow J."/>
            <person name="Eisen J.A."/>
            <person name="Markowitz V."/>
            <person name="Hugenholtz P."/>
            <person name="Kyrpides N.C."/>
            <person name="Klenk H.P."/>
        </authorList>
    </citation>
    <scope>NUCLEOTIDE SEQUENCE [LARGE SCALE GENOMIC DNA]</scope>
    <source>
        <strain evidence="8">ATCC 49802 / DSM 20745 / S 6022</strain>
    </source>
</reference>
<keyword evidence="1 6" id="KW-0808">Transferase</keyword>
<dbReference type="InterPro" id="IPR002504">
    <property type="entry name" value="NADK"/>
</dbReference>
<comment type="subcellular location">
    <subcellularLocation>
        <location evidence="6">Cytoplasm</location>
    </subcellularLocation>
</comment>
<dbReference type="InParanoid" id="D1C2C1"/>
<dbReference type="eggNOG" id="COG0061">
    <property type="taxonomic scope" value="Bacteria"/>
</dbReference>
<dbReference type="Pfam" id="PF01513">
    <property type="entry name" value="NAD_kinase"/>
    <property type="match status" value="1"/>
</dbReference>
<accession>D1C2C1</accession>
<dbReference type="InterPro" id="IPR017438">
    <property type="entry name" value="ATP-NAD_kinase_N"/>
</dbReference>
<dbReference type="Proteomes" id="UP000002027">
    <property type="component" value="Chromosome 1"/>
</dbReference>
<dbReference type="GO" id="GO:0019674">
    <property type="term" value="P:NAD+ metabolic process"/>
    <property type="evidence" value="ECO:0007669"/>
    <property type="project" value="InterPro"/>
</dbReference>
<evidence type="ECO:0000256" key="3">
    <source>
        <dbReference type="ARBA" id="ARBA00022857"/>
    </source>
</evidence>
<dbReference type="GO" id="GO:0005524">
    <property type="term" value="F:ATP binding"/>
    <property type="evidence" value="ECO:0007669"/>
    <property type="project" value="UniProtKB-KW"/>
</dbReference>
<keyword evidence="6" id="KW-0067">ATP-binding</keyword>
<dbReference type="PANTHER" id="PTHR20275">
    <property type="entry name" value="NAD KINASE"/>
    <property type="match status" value="1"/>
</dbReference>
<dbReference type="Pfam" id="PF20143">
    <property type="entry name" value="NAD_kinase_C"/>
    <property type="match status" value="1"/>
</dbReference>
<dbReference type="GO" id="GO:0006741">
    <property type="term" value="P:NADP+ biosynthetic process"/>
    <property type="evidence" value="ECO:0007669"/>
    <property type="project" value="UniProtKB-UniRule"/>
</dbReference>
<dbReference type="InterPro" id="IPR017437">
    <property type="entry name" value="ATP-NAD_kinase_PpnK-typ_C"/>
</dbReference>
<dbReference type="GO" id="GO:0051287">
    <property type="term" value="F:NAD binding"/>
    <property type="evidence" value="ECO:0007669"/>
    <property type="project" value="UniProtKB-ARBA"/>
</dbReference>
<evidence type="ECO:0000256" key="1">
    <source>
        <dbReference type="ARBA" id="ARBA00022679"/>
    </source>
</evidence>
<organism evidence="7 8">
    <name type="scientific">Sphaerobacter thermophilus (strain ATCC 49802 / DSM 20745 / KCCM 41009 / NCIMB 13125 / S 6022)</name>
    <dbReference type="NCBI Taxonomy" id="479434"/>
    <lineage>
        <taxon>Bacteria</taxon>
        <taxon>Pseudomonadati</taxon>
        <taxon>Thermomicrobiota</taxon>
        <taxon>Thermomicrobia</taxon>
        <taxon>Sphaerobacterales</taxon>
        <taxon>Sphaerobacterineae</taxon>
        <taxon>Sphaerobacteraceae</taxon>
        <taxon>Sphaerobacter</taxon>
    </lineage>
</organism>
<feature type="binding site" evidence="6">
    <location>
        <begin position="126"/>
        <end position="127"/>
    </location>
    <ligand>
        <name>NAD(+)</name>
        <dbReference type="ChEBI" id="CHEBI:57540"/>
    </ligand>
</feature>
<dbReference type="STRING" id="479434.Sthe_0951"/>
<keyword evidence="8" id="KW-1185">Reference proteome</keyword>
<name>D1C2C1_SPHTD</name>
<comment type="cofactor">
    <cofactor evidence="6">
        <name>a divalent metal cation</name>
        <dbReference type="ChEBI" id="CHEBI:60240"/>
    </cofactor>
</comment>
<dbReference type="Gene3D" id="2.60.200.30">
    <property type="entry name" value="Probable inorganic polyphosphate/atp-NAD kinase, domain 2"/>
    <property type="match status" value="1"/>
</dbReference>
<reference evidence="8" key="1">
    <citation type="submission" date="2009-11" db="EMBL/GenBank/DDBJ databases">
        <title>The complete chromosome 1 of Sphaerobacter thermophilus DSM 20745.</title>
        <authorList>
            <person name="Lucas S."/>
            <person name="Copeland A."/>
            <person name="Lapidus A."/>
            <person name="Glavina del Rio T."/>
            <person name="Dalin E."/>
            <person name="Tice H."/>
            <person name="Bruce D."/>
            <person name="Goodwin L."/>
            <person name="Pitluck S."/>
            <person name="Kyrpides N."/>
            <person name="Mavromatis K."/>
            <person name="Ivanova N."/>
            <person name="Mikhailova N."/>
            <person name="LaButti K.M."/>
            <person name="Clum A."/>
            <person name="Sun H.I."/>
            <person name="Brettin T."/>
            <person name="Detter J.C."/>
            <person name="Han C."/>
            <person name="Larimer F."/>
            <person name="Land M."/>
            <person name="Hauser L."/>
            <person name="Markowitz V."/>
            <person name="Cheng J.F."/>
            <person name="Hugenholtz P."/>
            <person name="Woyke T."/>
            <person name="Wu D."/>
            <person name="Steenblock K."/>
            <person name="Schneider S."/>
            <person name="Pukall R."/>
            <person name="Goeker M."/>
            <person name="Klenk H.P."/>
            <person name="Eisen J.A."/>
        </authorList>
    </citation>
    <scope>NUCLEOTIDE SEQUENCE [LARGE SCALE GENOMIC DNA]</scope>
    <source>
        <strain evidence="8">ATCC 49802 / DSM 20745 / S 6022</strain>
    </source>
</reference>
<dbReference type="EMBL" id="CP001823">
    <property type="protein sequence ID" value="ACZ38388.1"/>
    <property type="molecule type" value="Genomic_DNA"/>
</dbReference>
<keyword evidence="4 6" id="KW-0520">NAD</keyword>